<gene>
    <name evidence="10" type="ORF">CVT26_002710</name>
</gene>
<dbReference type="OrthoDB" id="19908at2759"/>
<dbReference type="UniPathway" id="UPA00538">
    <property type="reaction ID" value="UER00592"/>
</dbReference>
<feature type="binding site" evidence="7">
    <location>
        <begin position="83"/>
        <end position="90"/>
    </location>
    <ligand>
        <name>substrate</name>
    </ligand>
</feature>
<comment type="pathway">
    <text evidence="1 5">Protein modification; protein lipoylation via endogenous pathway; protein N(6)-(lipoyl)lysine from octanoyl-[acyl-carrier-protein]: step 1/2.</text>
</comment>
<keyword evidence="11" id="KW-1185">Reference proteome</keyword>
<dbReference type="PROSITE" id="PS51733">
    <property type="entry name" value="BPL_LPL_CATALYTIC"/>
    <property type="match status" value="1"/>
</dbReference>
<dbReference type="InterPro" id="IPR045864">
    <property type="entry name" value="aa-tRNA-synth_II/BPL/LPL"/>
</dbReference>
<dbReference type="Proteomes" id="UP000284706">
    <property type="component" value="Unassembled WGS sequence"/>
</dbReference>
<sequence length="261" mass="29276">MSLAPVFYHYFSRPLPYARTWNFQQHIHQLQLHLRPSSAHPDVLLLLQHRPTYTSGRRQSESEINQDRIRLQDLGADFVSATRGGQLTYHGPGQVVGYPLIDLSRYTPTMGAREYVCRIQKLMEAHLRDSHGIRPVPSEHTGVFLDPSTKIGSIGVQVRHRLTSHGFAMNITREPLPWFNEIVACGLDDVKAGSIESKLGKAVDFNQEVSGIISQFGKFFGRQMVKLDPREHGEIGEAIVALEKEAEAAGPWCSGPLHHTP</sequence>
<dbReference type="AlphaFoldDB" id="A0A409VE56"/>
<evidence type="ECO:0000313" key="10">
    <source>
        <dbReference type="EMBL" id="PPQ64765.1"/>
    </source>
</evidence>
<comment type="catalytic activity">
    <reaction evidence="5">
        <text>octanoyl-[ACP] + L-lysyl-[protein] = N(6)-octanoyl-L-lysyl-[protein] + holo-[ACP] + H(+)</text>
        <dbReference type="Rhea" id="RHEA:17665"/>
        <dbReference type="Rhea" id="RHEA-COMP:9636"/>
        <dbReference type="Rhea" id="RHEA-COMP:9685"/>
        <dbReference type="Rhea" id="RHEA-COMP:9752"/>
        <dbReference type="Rhea" id="RHEA-COMP:9928"/>
        <dbReference type="ChEBI" id="CHEBI:15378"/>
        <dbReference type="ChEBI" id="CHEBI:29969"/>
        <dbReference type="ChEBI" id="CHEBI:64479"/>
        <dbReference type="ChEBI" id="CHEBI:78463"/>
        <dbReference type="ChEBI" id="CHEBI:78809"/>
        <dbReference type="EC" id="2.3.1.181"/>
    </reaction>
</comment>
<evidence type="ECO:0000256" key="4">
    <source>
        <dbReference type="ARBA" id="ARBA00023315"/>
    </source>
</evidence>
<evidence type="ECO:0000256" key="3">
    <source>
        <dbReference type="ARBA" id="ARBA00022679"/>
    </source>
</evidence>
<dbReference type="PROSITE" id="PS01313">
    <property type="entry name" value="LIPB"/>
    <property type="match status" value="1"/>
</dbReference>
<feature type="active site" description="Acyl-thioester intermediate" evidence="6">
    <location>
        <position position="185"/>
    </location>
</feature>
<evidence type="ECO:0000256" key="8">
    <source>
        <dbReference type="PIRSR" id="PIRSR016262-3"/>
    </source>
</evidence>
<dbReference type="PANTHER" id="PTHR10993">
    <property type="entry name" value="OCTANOYLTRANSFERASE"/>
    <property type="match status" value="1"/>
</dbReference>
<evidence type="ECO:0000256" key="1">
    <source>
        <dbReference type="ARBA" id="ARBA00004821"/>
    </source>
</evidence>
<dbReference type="EC" id="2.3.1.181" evidence="5"/>
<dbReference type="PIRSF" id="PIRSF016262">
    <property type="entry name" value="LPLase"/>
    <property type="match status" value="1"/>
</dbReference>
<keyword evidence="3 5" id="KW-0808">Transferase</keyword>
<comment type="caution">
    <text evidence="10">The sequence shown here is derived from an EMBL/GenBank/DDBJ whole genome shotgun (WGS) entry which is preliminary data.</text>
</comment>
<comment type="function">
    <text evidence="5">Catalyzes the transfer of endogenously produced octanoic acid from octanoyl-acyl-carrier-protein onto the lipoyl domains of lipoate-dependent enzymes. Lipoyl-ACP can also act as a substrate although octanoyl-ACP is likely to be the physiological substrate.</text>
</comment>
<dbReference type="STRING" id="231916.A0A409VE56"/>
<protein>
    <recommendedName>
        <fullName evidence="5">Octanoyltransferase</fullName>
        <ecNumber evidence="5">2.3.1.181</ecNumber>
    </recommendedName>
</protein>
<dbReference type="InterPro" id="IPR020605">
    <property type="entry name" value="Octanoyltransferase_CS"/>
</dbReference>
<evidence type="ECO:0000256" key="6">
    <source>
        <dbReference type="PIRSR" id="PIRSR016262-1"/>
    </source>
</evidence>
<accession>A0A409VE56</accession>
<dbReference type="Gene3D" id="3.30.930.10">
    <property type="entry name" value="Bira Bifunctional Protein, Domain 2"/>
    <property type="match status" value="1"/>
</dbReference>
<evidence type="ECO:0000256" key="5">
    <source>
        <dbReference type="PIRNR" id="PIRNR016262"/>
    </source>
</evidence>
<dbReference type="InterPro" id="IPR004143">
    <property type="entry name" value="BPL_LPL_catalytic"/>
</dbReference>
<dbReference type="InterPro" id="IPR000544">
    <property type="entry name" value="Octanoyltransferase"/>
</dbReference>
<feature type="domain" description="BPL/LPL catalytic" evidence="9">
    <location>
        <begin position="38"/>
        <end position="224"/>
    </location>
</feature>
<evidence type="ECO:0000256" key="2">
    <source>
        <dbReference type="ARBA" id="ARBA00007907"/>
    </source>
</evidence>
<dbReference type="FunCoup" id="A0A409VE56">
    <property type="interactions" value="484"/>
</dbReference>
<reference evidence="10 11" key="1">
    <citation type="journal article" date="2018" name="Evol. Lett.">
        <title>Horizontal gene cluster transfer increased hallucinogenic mushroom diversity.</title>
        <authorList>
            <person name="Reynolds H.T."/>
            <person name="Vijayakumar V."/>
            <person name="Gluck-Thaler E."/>
            <person name="Korotkin H.B."/>
            <person name="Matheny P.B."/>
            <person name="Slot J.C."/>
        </authorList>
    </citation>
    <scope>NUCLEOTIDE SEQUENCE [LARGE SCALE GENOMIC DNA]</scope>
    <source>
        <strain evidence="10 11">SRW20</strain>
    </source>
</reference>
<dbReference type="PANTHER" id="PTHR10993:SF7">
    <property type="entry name" value="LIPOYLTRANSFERASE 2, MITOCHONDRIAL-RELATED"/>
    <property type="match status" value="1"/>
</dbReference>
<dbReference type="GO" id="GO:0033819">
    <property type="term" value="F:lipoyl(octanoyl) transferase activity"/>
    <property type="evidence" value="ECO:0007669"/>
    <property type="project" value="UniProtKB-EC"/>
</dbReference>
<dbReference type="GO" id="GO:0009249">
    <property type="term" value="P:protein lipoylation"/>
    <property type="evidence" value="ECO:0007669"/>
    <property type="project" value="InterPro"/>
</dbReference>
<evidence type="ECO:0000259" key="9">
    <source>
        <dbReference type="PROSITE" id="PS51733"/>
    </source>
</evidence>
<evidence type="ECO:0000256" key="7">
    <source>
        <dbReference type="PIRSR" id="PIRSR016262-2"/>
    </source>
</evidence>
<organism evidence="10 11">
    <name type="scientific">Gymnopilus dilepis</name>
    <dbReference type="NCBI Taxonomy" id="231916"/>
    <lineage>
        <taxon>Eukaryota</taxon>
        <taxon>Fungi</taxon>
        <taxon>Dikarya</taxon>
        <taxon>Basidiomycota</taxon>
        <taxon>Agaricomycotina</taxon>
        <taxon>Agaricomycetes</taxon>
        <taxon>Agaricomycetidae</taxon>
        <taxon>Agaricales</taxon>
        <taxon>Agaricineae</taxon>
        <taxon>Hymenogastraceae</taxon>
        <taxon>Gymnopilus</taxon>
    </lineage>
</organism>
<feature type="binding site" evidence="7">
    <location>
        <begin position="153"/>
        <end position="155"/>
    </location>
    <ligand>
        <name>substrate</name>
    </ligand>
</feature>
<feature type="binding site" evidence="7">
    <location>
        <begin position="166"/>
        <end position="168"/>
    </location>
    <ligand>
        <name>substrate</name>
    </ligand>
</feature>
<dbReference type="SUPFAM" id="SSF55681">
    <property type="entry name" value="Class II aaRS and biotin synthetases"/>
    <property type="match status" value="1"/>
</dbReference>
<evidence type="ECO:0000313" key="11">
    <source>
        <dbReference type="Proteomes" id="UP000284706"/>
    </source>
</evidence>
<proteinExistence type="inferred from homology"/>
<dbReference type="NCBIfam" id="TIGR00214">
    <property type="entry name" value="lipB"/>
    <property type="match status" value="1"/>
</dbReference>
<dbReference type="InParanoid" id="A0A409VE56"/>
<keyword evidence="4 5" id="KW-0012">Acyltransferase</keyword>
<feature type="site" description="Lowers pKa of active site Cys" evidence="8">
    <location>
        <position position="150"/>
    </location>
</feature>
<dbReference type="Pfam" id="PF21948">
    <property type="entry name" value="LplA-B_cat"/>
    <property type="match status" value="1"/>
</dbReference>
<comment type="similarity">
    <text evidence="2 5">Belongs to the LipB family.</text>
</comment>
<dbReference type="EMBL" id="NHYE01005663">
    <property type="protein sequence ID" value="PPQ64765.1"/>
    <property type="molecule type" value="Genomic_DNA"/>
</dbReference>
<name>A0A409VE56_9AGAR</name>